<dbReference type="EMBL" id="HBNR01021962">
    <property type="protein sequence ID" value="CAE4575033.1"/>
    <property type="molecule type" value="Transcribed_RNA"/>
</dbReference>
<sequence>MAESILLTSVRAVATMVVMAMGGVVLNRKGVMTPQVSKGLSEISMSLTIPCLLFTTAIGCTQDRSKDQCVKLSALLKDGWPMLLLPGIYVGAGLLVGAAAARLGRAEDNFRRSAIAAVAFGNSTGLPVTLLAIIYSQLGKDTQVGSLNPVVFLSVYLVLYPVLQWSVGSWLLRPRTPESSSSSPGNLLPERPDSVLRLLMLPEPPIASLAPSGFEVVRARPRHGNHHSFSGPDSVRMELEETRRPGTFHMGMNSPQSPEAPMAGADPNHLLTSQEESKGTRRTKFFTVLRRVFPPPVIAALLGMAVAFAEPVRGVLVDTRDRNGDAPLQWLFNGMAKIGAAAVPVNMLILGNSVAKGANSSISLRTALAVAIAKMVIMPLLGLGLALVMKSVQLIPDGPDDSFYLVTMLVSATPTANNVMVMAELAGENKEGLGTCIFVQYVLCPFLLTFWLTVFVGVATSQA</sequence>
<keyword evidence="3 5" id="KW-1133">Transmembrane helix</keyword>
<evidence type="ECO:0000256" key="3">
    <source>
        <dbReference type="ARBA" id="ARBA00022989"/>
    </source>
</evidence>
<name>A0A7S4Q9G4_9DINO</name>
<dbReference type="GO" id="GO:0016020">
    <property type="term" value="C:membrane"/>
    <property type="evidence" value="ECO:0007669"/>
    <property type="project" value="UniProtKB-SubCell"/>
</dbReference>
<dbReference type="GO" id="GO:0055085">
    <property type="term" value="P:transmembrane transport"/>
    <property type="evidence" value="ECO:0007669"/>
    <property type="project" value="InterPro"/>
</dbReference>
<dbReference type="Pfam" id="PF03547">
    <property type="entry name" value="Mem_trans"/>
    <property type="match status" value="1"/>
</dbReference>
<dbReference type="InterPro" id="IPR038770">
    <property type="entry name" value="Na+/solute_symporter_sf"/>
</dbReference>
<feature type="transmembrane region" description="Helical" evidence="5">
    <location>
        <begin position="288"/>
        <end position="309"/>
    </location>
</feature>
<feature type="transmembrane region" description="Helical" evidence="5">
    <location>
        <begin position="113"/>
        <end position="138"/>
    </location>
</feature>
<protein>
    <submittedName>
        <fullName evidence="6">Uncharacterized protein</fullName>
    </submittedName>
</protein>
<evidence type="ECO:0000256" key="4">
    <source>
        <dbReference type="ARBA" id="ARBA00023136"/>
    </source>
</evidence>
<gene>
    <name evidence="6" type="ORF">AMON00008_LOCUS14652</name>
</gene>
<feature type="transmembrane region" description="Helical" evidence="5">
    <location>
        <begin position="79"/>
        <end position="101"/>
    </location>
</feature>
<feature type="transmembrane region" description="Helical" evidence="5">
    <location>
        <begin position="403"/>
        <end position="426"/>
    </location>
</feature>
<dbReference type="InterPro" id="IPR039305">
    <property type="entry name" value="PILS2/6"/>
</dbReference>
<evidence type="ECO:0000256" key="1">
    <source>
        <dbReference type="ARBA" id="ARBA00004141"/>
    </source>
</evidence>
<feature type="transmembrane region" description="Helical" evidence="5">
    <location>
        <begin position="39"/>
        <end position="59"/>
    </location>
</feature>
<dbReference type="PANTHER" id="PTHR31419">
    <property type="entry name" value="PROTEIN PIN-LIKES 2"/>
    <property type="match status" value="1"/>
</dbReference>
<feature type="transmembrane region" description="Helical" evidence="5">
    <location>
        <begin position="150"/>
        <end position="172"/>
    </location>
</feature>
<keyword evidence="2 5" id="KW-0812">Transmembrane</keyword>
<feature type="transmembrane region" description="Helical" evidence="5">
    <location>
        <begin position="6"/>
        <end position="27"/>
    </location>
</feature>
<feature type="transmembrane region" description="Helical" evidence="5">
    <location>
        <begin position="362"/>
        <end position="383"/>
    </location>
</feature>
<organism evidence="6">
    <name type="scientific">Alexandrium monilatum</name>
    <dbReference type="NCBI Taxonomy" id="311494"/>
    <lineage>
        <taxon>Eukaryota</taxon>
        <taxon>Sar</taxon>
        <taxon>Alveolata</taxon>
        <taxon>Dinophyceae</taxon>
        <taxon>Gonyaulacales</taxon>
        <taxon>Pyrocystaceae</taxon>
        <taxon>Alexandrium</taxon>
    </lineage>
</organism>
<dbReference type="InterPro" id="IPR004776">
    <property type="entry name" value="Mem_transp_PIN-like"/>
</dbReference>
<comment type="subcellular location">
    <subcellularLocation>
        <location evidence="1">Membrane</location>
        <topology evidence="1">Multi-pass membrane protein</topology>
    </subcellularLocation>
</comment>
<feature type="transmembrane region" description="Helical" evidence="5">
    <location>
        <begin position="438"/>
        <end position="459"/>
    </location>
</feature>
<accession>A0A7S4Q9G4</accession>
<evidence type="ECO:0000256" key="5">
    <source>
        <dbReference type="SAM" id="Phobius"/>
    </source>
</evidence>
<dbReference type="AlphaFoldDB" id="A0A7S4Q9G4"/>
<evidence type="ECO:0000256" key="2">
    <source>
        <dbReference type="ARBA" id="ARBA00022692"/>
    </source>
</evidence>
<keyword evidence="4 5" id="KW-0472">Membrane</keyword>
<evidence type="ECO:0000313" key="6">
    <source>
        <dbReference type="EMBL" id="CAE4575033.1"/>
    </source>
</evidence>
<proteinExistence type="predicted"/>
<dbReference type="PANTHER" id="PTHR31419:SF1">
    <property type="entry name" value="PROTEIN PIN-LIKES 6"/>
    <property type="match status" value="1"/>
</dbReference>
<dbReference type="Gene3D" id="1.20.1530.20">
    <property type="match status" value="1"/>
</dbReference>
<reference evidence="6" key="1">
    <citation type="submission" date="2021-01" db="EMBL/GenBank/DDBJ databases">
        <authorList>
            <person name="Corre E."/>
            <person name="Pelletier E."/>
            <person name="Niang G."/>
            <person name="Scheremetjew M."/>
            <person name="Finn R."/>
            <person name="Kale V."/>
            <person name="Holt S."/>
            <person name="Cochrane G."/>
            <person name="Meng A."/>
            <person name="Brown T."/>
            <person name="Cohen L."/>
        </authorList>
    </citation>
    <scope>NUCLEOTIDE SEQUENCE</scope>
    <source>
        <strain evidence="6">CCMP3105</strain>
    </source>
</reference>
<feature type="transmembrane region" description="Helical" evidence="5">
    <location>
        <begin position="329"/>
        <end position="350"/>
    </location>
</feature>